<evidence type="ECO:0000256" key="5">
    <source>
        <dbReference type="SAM" id="Phobius"/>
    </source>
</evidence>
<feature type="transmembrane region" description="Helical" evidence="5">
    <location>
        <begin position="123"/>
        <end position="145"/>
    </location>
</feature>
<feature type="transmembrane region" description="Helical" evidence="5">
    <location>
        <begin position="44"/>
        <end position="63"/>
    </location>
</feature>
<name>A0A814L9Y3_9BILA</name>
<comment type="subcellular location">
    <subcellularLocation>
        <location evidence="1">Membrane</location>
    </subcellularLocation>
</comment>
<evidence type="ECO:0000313" key="10">
    <source>
        <dbReference type="EMBL" id="CAF4063327.1"/>
    </source>
</evidence>
<evidence type="ECO:0000313" key="7">
    <source>
        <dbReference type="EMBL" id="CAF1063223.1"/>
    </source>
</evidence>
<dbReference type="EMBL" id="CAJOAY010004287">
    <property type="protein sequence ID" value="CAF4063327.1"/>
    <property type="molecule type" value="Genomic_DNA"/>
</dbReference>
<evidence type="ECO:0000313" key="11">
    <source>
        <dbReference type="EMBL" id="CAF4101605.1"/>
    </source>
</evidence>
<dbReference type="Proteomes" id="UP000663868">
    <property type="component" value="Unassembled WGS sequence"/>
</dbReference>
<keyword evidence="3 5" id="KW-1133">Transmembrane helix</keyword>
<sequence>MLIANTYVTILLSGSVELSMRIFALQNDLKQIIYEDRFCAFRGLANYVVFALFYYSFVLQALYRYVTTVYLTRLFWQSIRFQAVLIGLAWAFCLLFPLAFIFSTPITYNSDNQICQLSLQFSFAVVFTCTYLVAIPVTIIISIYYKLVRYVRRMNQNVAVANTLLRAQRELKMIERIVKLVMILVILTTPYVIFIIMSFFTTPPKYHFRIALLFVDVSLLLVTITICQFTDPIKASVIKRIKRRRNIAIVPIT</sequence>
<dbReference type="Gene3D" id="1.20.1070.10">
    <property type="entry name" value="Rhodopsin 7-helix transmembrane proteins"/>
    <property type="match status" value="1"/>
</dbReference>
<dbReference type="AlphaFoldDB" id="A0A814L9Y3"/>
<evidence type="ECO:0000256" key="3">
    <source>
        <dbReference type="ARBA" id="ARBA00022989"/>
    </source>
</evidence>
<protein>
    <recommendedName>
        <fullName evidence="6">G-protein coupled receptors family 1 profile domain-containing protein</fullName>
    </recommendedName>
</protein>
<dbReference type="EMBL" id="CAJNON010000394">
    <property type="protein sequence ID" value="CAF1239528.1"/>
    <property type="molecule type" value="Genomic_DNA"/>
</dbReference>
<evidence type="ECO:0000256" key="2">
    <source>
        <dbReference type="ARBA" id="ARBA00022692"/>
    </source>
</evidence>
<dbReference type="Proteomes" id="UP000663860">
    <property type="component" value="Unassembled WGS sequence"/>
</dbReference>
<proteinExistence type="predicted"/>
<dbReference type="EMBL" id="CAJOAZ010000083">
    <property type="protein sequence ID" value="CAF3522873.1"/>
    <property type="molecule type" value="Genomic_DNA"/>
</dbReference>
<gene>
    <name evidence="7" type="ORF">IZO911_LOCUS20994</name>
    <name evidence="11" type="ORF">KXQ929_LOCUS34563</name>
    <name evidence="10" type="ORF">OKA104_LOCUS33519</name>
    <name evidence="9" type="ORF">OXD698_LOCUS2524</name>
    <name evidence="8" type="ORF">VCS650_LOCUS27713</name>
</gene>
<dbReference type="EMBL" id="CAJNOE010000222">
    <property type="protein sequence ID" value="CAF1063223.1"/>
    <property type="molecule type" value="Genomic_DNA"/>
</dbReference>
<dbReference type="EMBL" id="CAJOBB010004743">
    <property type="protein sequence ID" value="CAF4101605.1"/>
    <property type="molecule type" value="Genomic_DNA"/>
</dbReference>
<comment type="caution">
    <text evidence="7">The sequence shown here is derived from an EMBL/GenBank/DDBJ whole genome shotgun (WGS) entry which is preliminary data.</text>
</comment>
<organism evidence="7 12">
    <name type="scientific">Adineta steineri</name>
    <dbReference type="NCBI Taxonomy" id="433720"/>
    <lineage>
        <taxon>Eukaryota</taxon>
        <taxon>Metazoa</taxon>
        <taxon>Spiralia</taxon>
        <taxon>Gnathifera</taxon>
        <taxon>Rotifera</taxon>
        <taxon>Eurotatoria</taxon>
        <taxon>Bdelloidea</taxon>
        <taxon>Adinetida</taxon>
        <taxon>Adinetidae</taxon>
        <taxon>Adineta</taxon>
    </lineage>
</organism>
<dbReference type="GO" id="GO:0016020">
    <property type="term" value="C:membrane"/>
    <property type="evidence" value="ECO:0007669"/>
    <property type="project" value="UniProtKB-SubCell"/>
</dbReference>
<feature type="transmembrane region" description="Helical" evidence="5">
    <location>
        <begin position="83"/>
        <end position="103"/>
    </location>
</feature>
<feature type="domain" description="G-protein coupled receptors family 1 profile" evidence="6">
    <location>
        <begin position="1"/>
        <end position="226"/>
    </location>
</feature>
<accession>A0A814L9Y3</accession>
<keyword evidence="2 5" id="KW-0812">Transmembrane</keyword>
<keyword evidence="4 5" id="KW-0472">Membrane</keyword>
<dbReference type="InterPro" id="IPR000276">
    <property type="entry name" value="GPCR_Rhodpsn"/>
</dbReference>
<dbReference type="GO" id="GO:0004930">
    <property type="term" value="F:G protein-coupled receptor activity"/>
    <property type="evidence" value="ECO:0007669"/>
    <property type="project" value="InterPro"/>
</dbReference>
<reference evidence="7" key="1">
    <citation type="submission" date="2021-02" db="EMBL/GenBank/DDBJ databases">
        <authorList>
            <person name="Nowell W R."/>
        </authorList>
    </citation>
    <scope>NUCLEOTIDE SEQUENCE</scope>
</reference>
<dbReference type="PROSITE" id="PS50262">
    <property type="entry name" value="G_PROTEIN_RECEP_F1_2"/>
    <property type="match status" value="1"/>
</dbReference>
<dbReference type="SUPFAM" id="SSF81321">
    <property type="entry name" value="Family A G protein-coupled receptor-like"/>
    <property type="match status" value="1"/>
</dbReference>
<evidence type="ECO:0000313" key="12">
    <source>
        <dbReference type="Proteomes" id="UP000663860"/>
    </source>
</evidence>
<dbReference type="Proteomes" id="UP000663844">
    <property type="component" value="Unassembled WGS sequence"/>
</dbReference>
<feature type="transmembrane region" description="Helical" evidence="5">
    <location>
        <begin position="206"/>
        <end position="230"/>
    </location>
</feature>
<dbReference type="CDD" id="cd00637">
    <property type="entry name" value="7tm_classA_rhodopsin-like"/>
    <property type="match status" value="1"/>
</dbReference>
<dbReference type="Proteomes" id="UP000663881">
    <property type="component" value="Unassembled WGS sequence"/>
</dbReference>
<dbReference type="Pfam" id="PF00001">
    <property type="entry name" value="7tm_1"/>
    <property type="match status" value="1"/>
</dbReference>
<evidence type="ECO:0000259" key="6">
    <source>
        <dbReference type="PROSITE" id="PS50262"/>
    </source>
</evidence>
<evidence type="ECO:0000256" key="4">
    <source>
        <dbReference type="ARBA" id="ARBA00023136"/>
    </source>
</evidence>
<feature type="transmembrane region" description="Helical" evidence="5">
    <location>
        <begin position="177"/>
        <end position="200"/>
    </location>
</feature>
<evidence type="ECO:0000313" key="9">
    <source>
        <dbReference type="EMBL" id="CAF3522873.1"/>
    </source>
</evidence>
<dbReference type="InterPro" id="IPR017452">
    <property type="entry name" value="GPCR_Rhodpsn_7TM"/>
</dbReference>
<evidence type="ECO:0000256" key="1">
    <source>
        <dbReference type="ARBA" id="ARBA00004370"/>
    </source>
</evidence>
<dbReference type="Proteomes" id="UP000663891">
    <property type="component" value="Unassembled WGS sequence"/>
</dbReference>
<evidence type="ECO:0000313" key="8">
    <source>
        <dbReference type="EMBL" id="CAF1239528.1"/>
    </source>
</evidence>
<feature type="transmembrane region" description="Helical" evidence="5">
    <location>
        <begin position="7"/>
        <end position="24"/>
    </location>
</feature>